<dbReference type="EMBL" id="CAUOFW020001236">
    <property type="protein sequence ID" value="CAK9142595.1"/>
    <property type="molecule type" value="Genomic_DNA"/>
</dbReference>
<proteinExistence type="predicted"/>
<organism evidence="1 2">
    <name type="scientific">Ilex paraguariensis</name>
    <name type="common">yerba mate</name>
    <dbReference type="NCBI Taxonomy" id="185542"/>
    <lineage>
        <taxon>Eukaryota</taxon>
        <taxon>Viridiplantae</taxon>
        <taxon>Streptophyta</taxon>
        <taxon>Embryophyta</taxon>
        <taxon>Tracheophyta</taxon>
        <taxon>Spermatophyta</taxon>
        <taxon>Magnoliopsida</taxon>
        <taxon>eudicotyledons</taxon>
        <taxon>Gunneridae</taxon>
        <taxon>Pentapetalae</taxon>
        <taxon>asterids</taxon>
        <taxon>campanulids</taxon>
        <taxon>Aquifoliales</taxon>
        <taxon>Aquifoliaceae</taxon>
        <taxon>Ilex</taxon>
    </lineage>
</organism>
<keyword evidence="2" id="KW-1185">Reference proteome</keyword>
<dbReference type="AlphaFoldDB" id="A0ABC8RCA3"/>
<dbReference type="Proteomes" id="UP001642360">
    <property type="component" value="Unassembled WGS sequence"/>
</dbReference>
<gene>
    <name evidence="1" type="ORF">ILEXP_LOCUS10275</name>
</gene>
<accession>A0ABC8RCA3</accession>
<sequence length="102" mass="11672">MQTYLIPLQFPVLYHHGDPLAEPNAIVGNYHRLQGLAEELDNEISMLIHNLKWHAKSCVKLMRENKSLSDELKLTCGTDMISTLEAQNPHRVDQSLHGEKQQ</sequence>
<reference evidence="1 2" key="1">
    <citation type="submission" date="2024-02" db="EMBL/GenBank/DDBJ databases">
        <authorList>
            <person name="Vignale AGUSTIN F."/>
            <person name="Sosa J E."/>
            <person name="Modenutti C."/>
        </authorList>
    </citation>
    <scope>NUCLEOTIDE SEQUENCE [LARGE SCALE GENOMIC DNA]</scope>
</reference>
<evidence type="ECO:0000313" key="2">
    <source>
        <dbReference type="Proteomes" id="UP001642360"/>
    </source>
</evidence>
<evidence type="ECO:0000313" key="1">
    <source>
        <dbReference type="EMBL" id="CAK9142595.1"/>
    </source>
</evidence>
<comment type="caution">
    <text evidence="1">The sequence shown here is derived from an EMBL/GenBank/DDBJ whole genome shotgun (WGS) entry which is preliminary data.</text>
</comment>
<protein>
    <submittedName>
        <fullName evidence="1">Uncharacterized protein</fullName>
    </submittedName>
</protein>
<name>A0ABC8RCA3_9AQUA</name>